<feature type="domain" description="Transglutaminase-like" evidence="2">
    <location>
        <begin position="201"/>
        <end position="284"/>
    </location>
</feature>
<dbReference type="PANTHER" id="PTHR38339:SF1">
    <property type="entry name" value="TRANSGLUTAMINASE-LIKE DOMAIN-CONTAINING PROTEIN"/>
    <property type="match status" value="1"/>
</dbReference>
<proteinExistence type="predicted"/>
<dbReference type="SMART" id="SM00460">
    <property type="entry name" value="TGc"/>
    <property type="match status" value="1"/>
</dbReference>
<dbReference type="RefSeq" id="WP_005703424.1">
    <property type="nucleotide sequence ID" value="NZ_MAQF01000023.1"/>
</dbReference>
<sequence>MKHLIATAVLSACSMAYANTHISNYNTDSHLYEFTQTYDLIAPKGSLGQANLWVPLPFNGEYQQVKSIRFEGNYLDAYVTENNKYGAKTLFVTWDKETQKGDLKVTMVIETKDREPMAKGALDNYKPPKDIQYSVDVQEYLKPTQHIKTDGIVKQFADKIVGAETNPLKKAELIHQWIVGNMERDNSVLGCGDGDVEKILTTGVLKGKCTDINSVFVALARAAGIPAREIFGIRLGAAEKMGKYSKSAFGSADEHGVANVSGGQHCRAEFYLAGFGWVPVDSADVAKMRLAEKKSVEDKDTQAVAKYLFGNWENNWVGFNHARDFELYPQPELAPINNFGYPYAEVGGDPLNSFDPKAFKYDYVSKKLQ</sequence>
<evidence type="ECO:0000259" key="2">
    <source>
        <dbReference type="SMART" id="SM00460"/>
    </source>
</evidence>
<feature type="chain" id="PRO_5016357875" evidence="1">
    <location>
        <begin position="19"/>
        <end position="369"/>
    </location>
</feature>
<gene>
    <name evidence="3" type="ORF">NCTC5908_01850</name>
</gene>
<reference evidence="3 4" key="1">
    <citation type="submission" date="2018-06" db="EMBL/GenBank/DDBJ databases">
        <authorList>
            <consortium name="Pathogen Informatics"/>
            <person name="Doyle S."/>
        </authorList>
    </citation>
    <scope>NUCLEOTIDE SEQUENCE [LARGE SCALE GENOMIC DNA]</scope>
    <source>
        <strain evidence="3 4">NCTC5908</strain>
    </source>
</reference>
<dbReference type="GeneID" id="49635359"/>
<evidence type="ECO:0000256" key="1">
    <source>
        <dbReference type="SAM" id="SignalP"/>
    </source>
</evidence>
<evidence type="ECO:0000313" key="4">
    <source>
        <dbReference type="Proteomes" id="UP000253728"/>
    </source>
</evidence>
<dbReference type="Pfam" id="PF01841">
    <property type="entry name" value="Transglut_core"/>
    <property type="match status" value="1"/>
</dbReference>
<dbReference type="SUPFAM" id="SSF54001">
    <property type="entry name" value="Cysteine proteinases"/>
    <property type="match status" value="1"/>
</dbReference>
<dbReference type="Gene3D" id="3.10.620.30">
    <property type="match status" value="1"/>
</dbReference>
<keyword evidence="1" id="KW-0732">Signal</keyword>
<dbReference type="InterPro" id="IPR002931">
    <property type="entry name" value="Transglutaminase-like"/>
</dbReference>
<dbReference type="Proteomes" id="UP000253728">
    <property type="component" value="Unassembled WGS sequence"/>
</dbReference>
<name>A0A336NAV0_AGGAP</name>
<evidence type="ECO:0000313" key="3">
    <source>
        <dbReference type="EMBL" id="SSZ30032.1"/>
    </source>
</evidence>
<feature type="signal peptide" evidence="1">
    <location>
        <begin position="1"/>
        <end position="18"/>
    </location>
</feature>
<dbReference type="InterPro" id="IPR038765">
    <property type="entry name" value="Papain-like_cys_pep_sf"/>
</dbReference>
<organism evidence="3 4">
    <name type="scientific">Aggregatibacter aphrophilus</name>
    <name type="common">Haemophilus aphrophilus</name>
    <dbReference type="NCBI Taxonomy" id="732"/>
    <lineage>
        <taxon>Bacteria</taxon>
        <taxon>Pseudomonadati</taxon>
        <taxon>Pseudomonadota</taxon>
        <taxon>Gammaproteobacteria</taxon>
        <taxon>Pasteurellales</taxon>
        <taxon>Pasteurellaceae</taxon>
        <taxon>Aggregatibacter</taxon>
    </lineage>
</organism>
<dbReference type="STRING" id="732.ADJ80_04805"/>
<protein>
    <submittedName>
        <fullName evidence="3">Transglutaminase-like superfamily</fullName>
    </submittedName>
</protein>
<dbReference type="EMBL" id="UFSP01000003">
    <property type="protein sequence ID" value="SSZ30032.1"/>
    <property type="molecule type" value="Genomic_DNA"/>
</dbReference>
<accession>A0A336NAV0</accession>
<dbReference type="AlphaFoldDB" id="A0A336NAV0"/>
<dbReference type="PANTHER" id="PTHR38339">
    <property type="entry name" value="TRANSGLUTAMINASE DOMAIN PROTEIN"/>
    <property type="match status" value="1"/>
</dbReference>